<proteinExistence type="predicted"/>
<dbReference type="InterPro" id="IPR036365">
    <property type="entry name" value="PGBD-like_sf"/>
</dbReference>
<comment type="caution">
    <text evidence="4">The sequence shown here is derived from an EMBL/GenBank/DDBJ whole genome shotgun (WGS) entry which is preliminary data.</text>
</comment>
<dbReference type="SUPFAM" id="SSF47090">
    <property type="entry name" value="PGBD-like"/>
    <property type="match status" value="1"/>
</dbReference>
<dbReference type="InterPro" id="IPR024408">
    <property type="entry name" value="Muramidase"/>
</dbReference>
<dbReference type="Gene3D" id="1.10.101.10">
    <property type="entry name" value="PGBD-like superfamily/PGBD"/>
    <property type="match status" value="1"/>
</dbReference>
<accession>A0A848G970</accession>
<evidence type="ECO:0000259" key="2">
    <source>
        <dbReference type="Pfam" id="PF01471"/>
    </source>
</evidence>
<dbReference type="EMBL" id="JABBGA010000020">
    <property type="protein sequence ID" value="NML27999.1"/>
    <property type="molecule type" value="Genomic_DNA"/>
</dbReference>
<feature type="region of interest" description="Disordered" evidence="1">
    <location>
        <begin position="17"/>
        <end position="48"/>
    </location>
</feature>
<name>A0A848G970_9RHOO</name>
<evidence type="ECO:0000256" key="1">
    <source>
        <dbReference type="SAM" id="MobiDB-lite"/>
    </source>
</evidence>
<organism evidence="4 5">
    <name type="scientific">Zoogloea dura</name>
    <dbReference type="NCBI Taxonomy" id="2728840"/>
    <lineage>
        <taxon>Bacteria</taxon>
        <taxon>Pseudomonadati</taxon>
        <taxon>Pseudomonadota</taxon>
        <taxon>Betaproteobacteria</taxon>
        <taxon>Rhodocyclales</taxon>
        <taxon>Zoogloeaceae</taxon>
        <taxon>Zoogloea</taxon>
    </lineage>
</organism>
<keyword evidence="5" id="KW-1185">Reference proteome</keyword>
<dbReference type="AlphaFoldDB" id="A0A848G970"/>
<dbReference type="InterPro" id="IPR002477">
    <property type="entry name" value="Peptidoglycan-bd-like"/>
</dbReference>
<feature type="domain" description="Peptidoglycan binding-like" evidence="2">
    <location>
        <begin position="235"/>
        <end position="288"/>
    </location>
</feature>
<sequence length="292" mass="31215">MCELVYDFAPAAAAPARSRAPARSATKAAAAPAPATLPFSGRGNPLSQEGLEQAASGLGVALPALWAVMTVETKGCGFLADRRPLILFERHIFHRRTGGRFDASEPDISSRTAGGYGKGGANQYDRLMRAIALDRTAALESTSWGLGQVMGFNAVAAGYPDAESMVTAMCQSEDAQLLGMVGFIRDARLARHLKSGDWAAFAQGYNGPEFQKNKYDEKLRTAATRFGMGPLPSLEVRTAQLFLMYRGYNAGGVDGWFGENTQKALIQFQKDNALPVSGRLDDASLVALSRSV</sequence>
<dbReference type="Proteomes" id="UP000580043">
    <property type="component" value="Unassembled WGS sequence"/>
</dbReference>
<evidence type="ECO:0000313" key="4">
    <source>
        <dbReference type="EMBL" id="NML27999.1"/>
    </source>
</evidence>
<reference evidence="4 5" key="1">
    <citation type="submission" date="2020-04" db="EMBL/GenBank/DDBJ databases">
        <title>Zoogloea sp. G-4-1-14 isolated from soil.</title>
        <authorList>
            <person name="Dahal R.H."/>
        </authorList>
    </citation>
    <scope>NUCLEOTIDE SEQUENCE [LARGE SCALE GENOMIC DNA]</scope>
    <source>
        <strain evidence="4 5">G-4-1-14</strain>
    </source>
</reference>
<evidence type="ECO:0000313" key="5">
    <source>
        <dbReference type="Proteomes" id="UP000580043"/>
    </source>
</evidence>
<dbReference type="InterPro" id="IPR036366">
    <property type="entry name" value="PGBDSf"/>
</dbReference>
<gene>
    <name evidence="4" type="ORF">HHL15_19750</name>
</gene>
<protein>
    <submittedName>
        <fullName evidence="4">DUF3380 domain-containing protein</fullName>
    </submittedName>
</protein>
<evidence type="ECO:0000259" key="3">
    <source>
        <dbReference type="Pfam" id="PF11860"/>
    </source>
</evidence>
<dbReference type="Pfam" id="PF01471">
    <property type="entry name" value="PG_binding_1"/>
    <property type="match status" value="1"/>
</dbReference>
<dbReference type="Pfam" id="PF11860">
    <property type="entry name" value="Muramidase"/>
    <property type="match status" value="1"/>
</dbReference>
<feature type="compositionally biased region" description="Low complexity" evidence="1">
    <location>
        <begin position="17"/>
        <end position="36"/>
    </location>
</feature>
<feature type="domain" description="N-acetylmuramidase" evidence="3">
    <location>
        <begin position="62"/>
        <end position="226"/>
    </location>
</feature>